<evidence type="ECO:0000256" key="3">
    <source>
        <dbReference type="ARBA" id="ARBA00023128"/>
    </source>
</evidence>
<dbReference type="FunFam" id="3.30.460.10:FF:000018">
    <property type="entry name" value="Mitochondrial assembly of ribosomal large subunit 1"/>
    <property type="match status" value="1"/>
</dbReference>
<sequence length="235" mass="27457">MLKTRIFRLIHDKRLSVPILRGFHHEFSKPEPQPTNPNVKEQQEKKSFVAGGVQNKYKVFRDEEATEIFDVEEARYQELELPVEVEQNQYFGLNLKRGVRGVFDVEDLVELLRKENVDDIFVCYVPEELKYVDHLVVCSARSYRHMLATAEFVRRMFKIKRAKGDLLPRIEGEKSRDWMAMDLGNIALHIFSPKAREDYDLESLWAIGPQYDHESQKPQNPLGNIFIAQVPKPAT</sequence>
<evidence type="ECO:0000256" key="2">
    <source>
        <dbReference type="ARBA" id="ARBA00010574"/>
    </source>
</evidence>
<dbReference type="GO" id="GO:0090071">
    <property type="term" value="P:negative regulation of ribosome biogenesis"/>
    <property type="evidence" value="ECO:0007669"/>
    <property type="project" value="TreeGrafter"/>
</dbReference>
<dbReference type="FunCoup" id="B4LE81">
    <property type="interactions" value="646"/>
</dbReference>
<organism evidence="6 7">
    <name type="scientific">Drosophila virilis</name>
    <name type="common">Fruit fly</name>
    <dbReference type="NCBI Taxonomy" id="7244"/>
    <lineage>
        <taxon>Eukaryota</taxon>
        <taxon>Metazoa</taxon>
        <taxon>Ecdysozoa</taxon>
        <taxon>Arthropoda</taxon>
        <taxon>Hexapoda</taxon>
        <taxon>Insecta</taxon>
        <taxon>Pterygota</taxon>
        <taxon>Neoptera</taxon>
        <taxon>Endopterygota</taxon>
        <taxon>Diptera</taxon>
        <taxon>Brachycera</taxon>
        <taxon>Muscomorpha</taxon>
        <taxon>Ephydroidea</taxon>
        <taxon>Drosophilidae</taxon>
        <taxon>Drosophila</taxon>
    </lineage>
</organism>
<dbReference type="OMA" id="WAIGPQY"/>
<dbReference type="PhylomeDB" id="B4LE81"/>
<dbReference type="AlphaFoldDB" id="B4LE81"/>
<name>B4LE81_DROVI</name>
<dbReference type="HOGENOM" id="CLU_083446_0_0_1"/>
<dbReference type="KEGG" id="dvi:6622834"/>
<accession>B4LE81</accession>
<dbReference type="InParanoid" id="B4LE81"/>
<dbReference type="InterPro" id="IPR004394">
    <property type="entry name" value="Iojap/RsfS/C7orf30"/>
</dbReference>
<dbReference type="GO" id="GO:0005739">
    <property type="term" value="C:mitochondrion"/>
    <property type="evidence" value="ECO:0007669"/>
    <property type="project" value="UniProtKB-SubCell"/>
</dbReference>
<proteinExistence type="inferred from homology"/>
<evidence type="ECO:0000313" key="7">
    <source>
        <dbReference type="Proteomes" id="UP000008792"/>
    </source>
</evidence>
<dbReference type="GO" id="GO:0043023">
    <property type="term" value="F:ribosomal large subunit binding"/>
    <property type="evidence" value="ECO:0007669"/>
    <property type="project" value="TreeGrafter"/>
</dbReference>
<comment type="function">
    <text evidence="4">Required for normal mitochondrial ribosome function and mitochondrial translation. May play a role in ribosome biogenesis by preventing premature association of the 28S and 39S ribosomal subunits. Interacts with mitochondrial ribosomal protein uL14m (MRPL14), probably blocking formation of intersubunit bridge B8, preventing association of the 28S and 39S ribosomal subunits. Addition to isolated mitochondrial ribosomal subunits partially inhibits translation, probably by interfering with the association of the 28S and 39S ribosomal subunits and the formation of functional ribosomes. May also participate in the assembly and/or regulation of the stability of the large subunit of the mitochondrial ribosome. May function as a ribosomal silencing factor.</text>
</comment>
<protein>
    <recommendedName>
        <fullName evidence="5">Mitochondrial assembly of ribosomal large subunit protein 1</fullName>
    </recommendedName>
</protein>
<comment type="similarity">
    <text evidence="2">Belongs to the Iojap/RsfS family.</text>
</comment>
<evidence type="ECO:0000256" key="5">
    <source>
        <dbReference type="ARBA" id="ARBA00073331"/>
    </source>
</evidence>
<dbReference type="SMR" id="B4LE81"/>
<comment type="subcellular location">
    <subcellularLocation>
        <location evidence="1">Mitochondrion</location>
    </subcellularLocation>
</comment>
<dbReference type="OrthoDB" id="21330at2759"/>
<dbReference type="GO" id="GO:0017148">
    <property type="term" value="P:negative regulation of translation"/>
    <property type="evidence" value="ECO:0007669"/>
    <property type="project" value="TreeGrafter"/>
</dbReference>
<dbReference type="NCBIfam" id="TIGR00090">
    <property type="entry name" value="rsfS_iojap_ybeB"/>
    <property type="match status" value="1"/>
</dbReference>
<evidence type="ECO:0000256" key="1">
    <source>
        <dbReference type="ARBA" id="ARBA00004173"/>
    </source>
</evidence>
<keyword evidence="7" id="KW-1185">Reference proteome</keyword>
<dbReference type="HAMAP" id="MF_01477">
    <property type="entry name" value="Iojap_RsfS"/>
    <property type="match status" value="1"/>
</dbReference>
<keyword evidence="3" id="KW-0496">Mitochondrion</keyword>
<reference evidence="6 7" key="1">
    <citation type="journal article" date="2007" name="Nature">
        <title>Evolution of genes and genomes on the Drosophila phylogeny.</title>
        <authorList>
            <consortium name="Drosophila 12 Genomes Consortium"/>
            <person name="Clark A.G."/>
            <person name="Eisen M.B."/>
            <person name="Smith D.R."/>
            <person name="Bergman C.M."/>
            <person name="Oliver B."/>
            <person name="Markow T.A."/>
            <person name="Kaufman T.C."/>
            <person name="Kellis M."/>
            <person name="Gelbart W."/>
            <person name="Iyer V.N."/>
            <person name="Pollard D.A."/>
            <person name="Sackton T.B."/>
            <person name="Larracuente A.M."/>
            <person name="Singh N.D."/>
            <person name="Abad J.P."/>
            <person name="Abt D.N."/>
            <person name="Adryan B."/>
            <person name="Aguade M."/>
            <person name="Akashi H."/>
            <person name="Anderson W.W."/>
            <person name="Aquadro C.F."/>
            <person name="Ardell D.H."/>
            <person name="Arguello R."/>
            <person name="Artieri C.G."/>
            <person name="Barbash D.A."/>
            <person name="Barker D."/>
            <person name="Barsanti P."/>
            <person name="Batterham P."/>
            <person name="Batzoglou S."/>
            <person name="Begun D."/>
            <person name="Bhutkar A."/>
            <person name="Blanco E."/>
            <person name="Bosak S.A."/>
            <person name="Bradley R.K."/>
            <person name="Brand A.D."/>
            <person name="Brent M.R."/>
            <person name="Brooks A.N."/>
            <person name="Brown R.H."/>
            <person name="Butlin R.K."/>
            <person name="Caggese C."/>
            <person name="Calvi B.R."/>
            <person name="Bernardo de Carvalho A."/>
            <person name="Caspi A."/>
            <person name="Castrezana S."/>
            <person name="Celniker S.E."/>
            <person name="Chang J.L."/>
            <person name="Chapple C."/>
            <person name="Chatterji S."/>
            <person name="Chinwalla A."/>
            <person name="Civetta A."/>
            <person name="Clifton S.W."/>
            <person name="Comeron J.M."/>
            <person name="Costello J.C."/>
            <person name="Coyne J.A."/>
            <person name="Daub J."/>
            <person name="David R.G."/>
            <person name="Delcher A.L."/>
            <person name="Delehaunty K."/>
            <person name="Do C.B."/>
            <person name="Ebling H."/>
            <person name="Edwards K."/>
            <person name="Eickbush T."/>
            <person name="Evans J.D."/>
            <person name="Filipski A."/>
            <person name="Findeiss S."/>
            <person name="Freyhult E."/>
            <person name="Fulton L."/>
            <person name="Fulton R."/>
            <person name="Garcia A.C."/>
            <person name="Gardiner A."/>
            <person name="Garfield D.A."/>
            <person name="Garvin B.E."/>
            <person name="Gibson G."/>
            <person name="Gilbert D."/>
            <person name="Gnerre S."/>
            <person name="Godfrey J."/>
            <person name="Good R."/>
            <person name="Gotea V."/>
            <person name="Gravely B."/>
            <person name="Greenberg A.J."/>
            <person name="Griffiths-Jones S."/>
            <person name="Gross S."/>
            <person name="Guigo R."/>
            <person name="Gustafson E.A."/>
            <person name="Haerty W."/>
            <person name="Hahn M.W."/>
            <person name="Halligan D.L."/>
            <person name="Halpern A.L."/>
            <person name="Halter G.M."/>
            <person name="Han M.V."/>
            <person name="Heger A."/>
            <person name="Hillier L."/>
            <person name="Hinrichs A.S."/>
            <person name="Holmes I."/>
            <person name="Hoskins R.A."/>
            <person name="Hubisz M.J."/>
            <person name="Hultmark D."/>
            <person name="Huntley M.A."/>
            <person name="Jaffe D.B."/>
            <person name="Jagadeeshan S."/>
            <person name="Jeck W.R."/>
            <person name="Johnson J."/>
            <person name="Jones C.D."/>
            <person name="Jordan W.C."/>
            <person name="Karpen G.H."/>
            <person name="Kataoka E."/>
            <person name="Keightley P.D."/>
            <person name="Kheradpour P."/>
            <person name="Kirkness E.F."/>
            <person name="Koerich L.B."/>
            <person name="Kristiansen K."/>
            <person name="Kudrna D."/>
            <person name="Kulathinal R.J."/>
            <person name="Kumar S."/>
            <person name="Kwok R."/>
            <person name="Lander E."/>
            <person name="Langley C.H."/>
            <person name="Lapoint R."/>
            <person name="Lazzaro B.P."/>
            <person name="Lee S.J."/>
            <person name="Levesque L."/>
            <person name="Li R."/>
            <person name="Lin C.F."/>
            <person name="Lin M.F."/>
            <person name="Lindblad-Toh K."/>
            <person name="Llopart A."/>
            <person name="Long M."/>
            <person name="Low L."/>
            <person name="Lozovsky E."/>
            <person name="Lu J."/>
            <person name="Luo M."/>
            <person name="Machado C.A."/>
            <person name="Makalowski W."/>
            <person name="Marzo M."/>
            <person name="Matsuda M."/>
            <person name="Matzkin L."/>
            <person name="McAllister B."/>
            <person name="McBride C.S."/>
            <person name="McKernan B."/>
            <person name="McKernan K."/>
            <person name="Mendez-Lago M."/>
            <person name="Minx P."/>
            <person name="Mollenhauer M.U."/>
            <person name="Montooth K."/>
            <person name="Mount S.M."/>
            <person name="Mu X."/>
            <person name="Myers E."/>
            <person name="Negre B."/>
            <person name="Newfeld S."/>
            <person name="Nielsen R."/>
            <person name="Noor M.A."/>
            <person name="O'Grady P."/>
            <person name="Pachter L."/>
            <person name="Papaceit M."/>
            <person name="Parisi M.J."/>
            <person name="Parisi M."/>
            <person name="Parts L."/>
            <person name="Pedersen J.S."/>
            <person name="Pesole G."/>
            <person name="Phillippy A.M."/>
            <person name="Ponting C.P."/>
            <person name="Pop M."/>
            <person name="Porcelli D."/>
            <person name="Powell J.R."/>
            <person name="Prohaska S."/>
            <person name="Pruitt K."/>
            <person name="Puig M."/>
            <person name="Quesneville H."/>
            <person name="Ram K.R."/>
            <person name="Rand D."/>
            <person name="Rasmussen M.D."/>
            <person name="Reed L.K."/>
            <person name="Reenan R."/>
            <person name="Reily A."/>
            <person name="Remington K.A."/>
            <person name="Rieger T.T."/>
            <person name="Ritchie M.G."/>
            <person name="Robin C."/>
            <person name="Rogers Y.H."/>
            <person name="Rohde C."/>
            <person name="Rozas J."/>
            <person name="Rubenfield M.J."/>
            <person name="Ruiz A."/>
            <person name="Russo S."/>
            <person name="Salzberg S.L."/>
            <person name="Sanchez-Gracia A."/>
            <person name="Saranga D.J."/>
            <person name="Sato H."/>
            <person name="Schaeffer S.W."/>
            <person name="Schatz M.C."/>
            <person name="Schlenke T."/>
            <person name="Schwartz R."/>
            <person name="Segarra C."/>
            <person name="Singh R.S."/>
            <person name="Sirot L."/>
            <person name="Sirota M."/>
            <person name="Sisneros N.B."/>
            <person name="Smith C.D."/>
            <person name="Smith T.F."/>
            <person name="Spieth J."/>
            <person name="Stage D.E."/>
            <person name="Stark A."/>
            <person name="Stephan W."/>
            <person name="Strausberg R.L."/>
            <person name="Strempel S."/>
            <person name="Sturgill D."/>
            <person name="Sutton G."/>
            <person name="Sutton G.G."/>
            <person name="Tao W."/>
            <person name="Teichmann S."/>
            <person name="Tobari Y.N."/>
            <person name="Tomimura Y."/>
            <person name="Tsolas J.M."/>
            <person name="Valente V.L."/>
            <person name="Venter E."/>
            <person name="Venter J.C."/>
            <person name="Vicario S."/>
            <person name="Vieira F.G."/>
            <person name="Vilella A.J."/>
            <person name="Villasante A."/>
            <person name="Walenz B."/>
            <person name="Wang J."/>
            <person name="Wasserman M."/>
            <person name="Watts T."/>
            <person name="Wilson D."/>
            <person name="Wilson R.K."/>
            <person name="Wing R.A."/>
            <person name="Wolfner M.F."/>
            <person name="Wong A."/>
            <person name="Wong G.K."/>
            <person name="Wu C.I."/>
            <person name="Wu G."/>
            <person name="Yamamoto D."/>
            <person name="Yang H.P."/>
            <person name="Yang S.P."/>
            <person name="Yorke J.A."/>
            <person name="Yoshida K."/>
            <person name="Zdobnov E."/>
            <person name="Zhang P."/>
            <person name="Zhang Y."/>
            <person name="Zimin A.V."/>
            <person name="Baldwin J."/>
            <person name="Abdouelleil A."/>
            <person name="Abdulkadir J."/>
            <person name="Abebe A."/>
            <person name="Abera B."/>
            <person name="Abreu J."/>
            <person name="Acer S.C."/>
            <person name="Aftuck L."/>
            <person name="Alexander A."/>
            <person name="An P."/>
            <person name="Anderson E."/>
            <person name="Anderson S."/>
            <person name="Arachi H."/>
            <person name="Azer M."/>
            <person name="Bachantsang P."/>
            <person name="Barry A."/>
            <person name="Bayul T."/>
            <person name="Berlin A."/>
            <person name="Bessette D."/>
            <person name="Bloom T."/>
            <person name="Blye J."/>
            <person name="Boguslavskiy L."/>
            <person name="Bonnet C."/>
            <person name="Boukhgalter B."/>
            <person name="Bourzgui I."/>
            <person name="Brown A."/>
            <person name="Cahill P."/>
            <person name="Channer S."/>
            <person name="Cheshatsang Y."/>
            <person name="Chuda L."/>
            <person name="Citroen M."/>
            <person name="Collymore A."/>
            <person name="Cooke P."/>
            <person name="Costello M."/>
            <person name="D'Aco K."/>
            <person name="Daza R."/>
            <person name="De Haan G."/>
            <person name="DeGray S."/>
            <person name="DeMaso C."/>
            <person name="Dhargay N."/>
            <person name="Dooley K."/>
            <person name="Dooley E."/>
            <person name="Doricent M."/>
            <person name="Dorje P."/>
            <person name="Dorjee K."/>
            <person name="Dupes A."/>
            <person name="Elong R."/>
            <person name="Falk J."/>
            <person name="Farina A."/>
            <person name="Faro S."/>
            <person name="Ferguson D."/>
            <person name="Fisher S."/>
            <person name="Foley C.D."/>
            <person name="Franke A."/>
            <person name="Friedrich D."/>
            <person name="Gadbois L."/>
            <person name="Gearin G."/>
            <person name="Gearin C.R."/>
            <person name="Giannoukos G."/>
            <person name="Goode T."/>
            <person name="Graham J."/>
            <person name="Grandbois E."/>
            <person name="Grewal S."/>
            <person name="Gyaltsen K."/>
            <person name="Hafez N."/>
            <person name="Hagos B."/>
            <person name="Hall J."/>
            <person name="Henson C."/>
            <person name="Hollinger A."/>
            <person name="Honan T."/>
            <person name="Huard M.D."/>
            <person name="Hughes L."/>
            <person name="Hurhula B."/>
            <person name="Husby M.E."/>
            <person name="Kamat A."/>
            <person name="Kanga B."/>
            <person name="Kashin S."/>
            <person name="Khazanovich D."/>
            <person name="Kisner P."/>
            <person name="Lance K."/>
            <person name="Lara M."/>
            <person name="Lee W."/>
            <person name="Lennon N."/>
            <person name="Letendre F."/>
            <person name="LeVine R."/>
            <person name="Lipovsky A."/>
            <person name="Liu X."/>
            <person name="Liu J."/>
            <person name="Liu S."/>
            <person name="Lokyitsang T."/>
            <person name="Lokyitsang Y."/>
            <person name="Lubonja R."/>
            <person name="Lui A."/>
            <person name="MacDonald P."/>
            <person name="Magnisalis V."/>
            <person name="Maru K."/>
            <person name="Matthews C."/>
            <person name="McCusker W."/>
            <person name="McDonough S."/>
            <person name="Mehta T."/>
            <person name="Meldrim J."/>
            <person name="Meneus L."/>
            <person name="Mihai O."/>
            <person name="Mihalev A."/>
            <person name="Mihova T."/>
            <person name="Mittelman R."/>
            <person name="Mlenga V."/>
            <person name="Montmayeur A."/>
            <person name="Mulrain L."/>
            <person name="Navidi A."/>
            <person name="Naylor J."/>
            <person name="Negash T."/>
            <person name="Nguyen T."/>
            <person name="Nguyen N."/>
            <person name="Nicol R."/>
            <person name="Norbu C."/>
            <person name="Norbu N."/>
            <person name="Novod N."/>
            <person name="O'Neill B."/>
            <person name="Osman S."/>
            <person name="Markiewicz E."/>
            <person name="Oyono O.L."/>
            <person name="Patti C."/>
            <person name="Phunkhang P."/>
            <person name="Pierre F."/>
            <person name="Priest M."/>
            <person name="Raghuraman S."/>
            <person name="Rege F."/>
            <person name="Reyes R."/>
            <person name="Rise C."/>
            <person name="Rogov P."/>
            <person name="Ross K."/>
            <person name="Ryan E."/>
            <person name="Settipalli S."/>
            <person name="Shea T."/>
            <person name="Sherpa N."/>
            <person name="Shi L."/>
            <person name="Shih D."/>
            <person name="Sparrow T."/>
            <person name="Spaulding J."/>
            <person name="Stalker J."/>
            <person name="Stange-Thomann N."/>
            <person name="Stavropoulos S."/>
            <person name="Stone C."/>
            <person name="Strader C."/>
            <person name="Tesfaye S."/>
            <person name="Thomson T."/>
            <person name="Thoulutsang Y."/>
            <person name="Thoulutsang D."/>
            <person name="Topham K."/>
            <person name="Topping I."/>
            <person name="Tsamla T."/>
            <person name="Vassiliev H."/>
            <person name="Vo A."/>
            <person name="Wangchuk T."/>
            <person name="Wangdi T."/>
            <person name="Weiand M."/>
            <person name="Wilkinson J."/>
            <person name="Wilson A."/>
            <person name="Yadav S."/>
            <person name="Young G."/>
            <person name="Yu Q."/>
            <person name="Zembek L."/>
            <person name="Zhong D."/>
            <person name="Zimmer A."/>
            <person name="Zwirko Z."/>
            <person name="Jaffe D.B."/>
            <person name="Alvarez P."/>
            <person name="Brockman W."/>
            <person name="Butler J."/>
            <person name="Chin C."/>
            <person name="Gnerre S."/>
            <person name="Grabherr M."/>
            <person name="Kleber M."/>
            <person name="Mauceli E."/>
            <person name="MacCallum I."/>
        </authorList>
    </citation>
    <scope>NUCLEOTIDE SEQUENCE [LARGE SCALE GENOMIC DNA]</scope>
    <source>
        <strain evidence="7">Tucson 15010-1051.87</strain>
    </source>
</reference>
<dbReference type="InterPro" id="IPR043519">
    <property type="entry name" value="NT_sf"/>
</dbReference>
<dbReference type="Pfam" id="PF02410">
    <property type="entry name" value="RsfS"/>
    <property type="match status" value="1"/>
</dbReference>
<dbReference type="eggNOG" id="KOG3212">
    <property type="taxonomic scope" value="Eukaryota"/>
</dbReference>
<dbReference type="PANTHER" id="PTHR21043">
    <property type="entry name" value="IOJAP SUPERFAMILY ORTHOLOG"/>
    <property type="match status" value="1"/>
</dbReference>
<dbReference type="EMBL" id="CH940647">
    <property type="protein sequence ID" value="EDW69037.1"/>
    <property type="molecule type" value="Genomic_DNA"/>
</dbReference>
<evidence type="ECO:0000313" key="6">
    <source>
        <dbReference type="EMBL" id="EDW69037.1"/>
    </source>
</evidence>
<dbReference type="SUPFAM" id="SSF81301">
    <property type="entry name" value="Nucleotidyltransferase"/>
    <property type="match status" value="1"/>
</dbReference>
<dbReference type="Gene3D" id="3.30.460.10">
    <property type="entry name" value="Beta Polymerase, domain 2"/>
    <property type="match status" value="1"/>
</dbReference>
<evidence type="ECO:0000256" key="4">
    <source>
        <dbReference type="ARBA" id="ARBA00053669"/>
    </source>
</evidence>
<dbReference type="PANTHER" id="PTHR21043:SF0">
    <property type="entry name" value="MITOCHONDRIAL ASSEMBLY OF RIBOSOMAL LARGE SUBUNIT PROTEIN 1"/>
    <property type="match status" value="1"/>
</dbReference>
<dbReference type="STRING" id="7244.B4LE81"/>
<dbReference type="Proteomes" id="UP000008792">
    <property type="component" value="Unassembled WGS sequence"/>
</dbReference>
<gene>
    <name evidence="6" type="primary">Dvir\GJ13019</name>
    <name evidence="6" type="ORF">Dvir_GJ13019</name>
</gene>